<dbReference type="Proteomes" id="UP000323708">
    <property type="component" value="Unassembled WGS sequence"/>
</dbReference>
<dbReference type="InterPro" id="IPR007803">
    <property type="entry name" value="Asp/Arg/Pro-Hydrxlase"/>
</dbReference>
<dbReference type="AlphaFoldDB" id="A0A5B0WMX8"/>
<dbReference type="Pfam" id="PF05118">
    <property type="entry name" value="Asp_Arg_Hydrox"/>
    <property type="match status" value="1"/>
</dbReference>
<sequence length="189" mass="21520">MNIDVAVRDLGEVDHLPLKHVIDSASDEDWEENRHRQTQYDVHYNTKSLVMLFAETEHWPVAKVVQESAWALLHRAALPVIDDILHGHYSPGGKVIRAMAARLVSGAVITPHRDAHPSFHVGHRIHVPIRTNSRVRFTIDGRPYKFEVGRAYEINNQLQHSVMNKGDDDRIHFIFDYVPASELAALTLS</sequence>
<keyword evidence="3" id="KW-1185">Reference proteome</keyword>
<name>A0A5B0WMX8_9GAMM</name>
<feature type="domain" description="Aspartyl/asparaginy/proline hydroxylase" evidence="1">
    <location>
        <begin position="45"/>
        <end position="177"/>
    </location>
</feature>
<protein>
    <submittedName>
        <fullName evidence="2">Aspartyl/asparaginyl beta-hydroxylase domain-containing protein</fullName>
    </submittedName>
</protein>
<gene>
    <name evidence="2" type="ORF">F0M18_18125</name>
</gene>
<reference evidence="2 3" key="1">
    <citation type="submission" date="2019-09" db="EMBL/GenBank/DDBJ databases">
        <authorList>
            <person name="Chen X.-Y."/>
        </authorList>
    </citation>
    <scope>NUCLEOTIDE SEQUENCE [LARGE SCALE GENOMIC DNA]</scope>
    <source>
        <strain evidence="2 3">NY5</strain>
    </source>
</reference>
<dbReference type="SUPFAM" id="SSF51197">
    <property type="entry name" value="Clavaminate synthase-like"/>
    <property type="match status" value="1"/>
</dbReference>
<accession>A0A5B0WMX8</accession>
<evidence type="ECO:0000259" key="1">
    <source>
        <dbReference type="Pfam" id="PF05118"/>
    </source>
</evidence>
<dbReference type="EMBL" id="VTUX01000010">
    <property type="protein sequence ID" value="KAA1188414.1"/>
    <property type="molecule type" value="Genomic_DNA"/>
</dbReference>
<dbReference type="RefSeq" id="WP_149612879.1">
    <property type="nucleotide sequence ID" value="NZ_VTUX01000010.1"/>
</dbReference>
<evidence type="ECO:0000313" key="3">
    <source>
        <dbReference type="Proteomes" id="UP000323708"/>
    </source>
</evidence>
<dbReference type="InterPro" id="IPR027443">
    <property type="entry name" value="IPNS-like_sf"/>
</dbReference>
<dbReference type="Gene3D" id="2.60.120.330">
    <property type="entry name" value="B-lactam Antibiotic, Isopenicillin N Synthase, Chain"/>
    <property type="match status" value="1"/>
</dbReference>
<evidence type="ECO:0000313" key="2">
    <source>
        <dbReference type="EMBL" id="KAA1188414.1"/>
    </source>
</evidence>
<proteinExistence type="predicted"/>
<organism evidence="2 3">
    <name type="scientific">Pseudohalioglobus sediminis</name>
    <dbReference type="NCBI Taxonomy" id="2606449"/>
    <lineage>
        <taxon>Bacteria</taxon>
        <taxon>Pseudomonadati</taxon>
        <taxon>Pseudomonadota</taxon>
        <taxon>Gammaproteobacteria</taxon>
        <taxon>Cellvibrionales</taxon>
        <taxon>Halieaceae</taxon>
        <taxon>Pseudohalioglobus</taxon>
    </lineage>
</organism>
<comment type="caution">
    <text evidence="2">The sequence shown here is derived from an EMBL/GenBank/DDBJ whole genome shotgun (WGS) entry which is preliminary data.</text>
</comment>